<accession>A0ACC6NYG7</accession>
<gene>
    <name evidence="1" type="ORF">RV045_00875</name>
</gene>
<proteinExistence type="predicted"/>
<sequence>MSPALPVSRGLSRRRTLTVGLALTTAALLAACGTMQTGSGGVAADGSMEVTLLHINDHHSHLEPTKRTLQLAIDGPQRVPVQVDVGGFPRIVTAMRELAEGQPNVIKIHAGDALSGSLYYNRAGRLGEADAALMDSVCFDSFTLGNHEFDKGDTALSGFLDELARGSCKTPVLSANTRFGAGSALGLVKGQDRVKKSVVLERSGQRIGIIGLTIAGKTKASSSPDKDTLFDDEMASAQAEINALRAQGVKRIVVASHIGYDMDLKLAKGLDGVDVIIGGDSHTLLGPDSLKTYGVGSPQGPYPTVVKNDHGNTVCVAQAWEYAQEVGQLKVRFDRDGQVLSCSGVPQVLVGDNFSLGKDKPALTDAQRRAIRADMAASGVLRPTAEDPQAVALLAPYKAKVASFSKTVVGTAPQELCSRRVPGGEGSTDYSRSSVECNAEGRVSQHGGDIQQLVVQAYLDIAKRDYGGADIALQSGGGARIPLKGDFTAANVLEVLPFGNQLFRLTLTGAEVKSMIEDGLEATFGPKGSTGPYPYTAGLRFAVDSKAARGQRASAFEVWSDSAQAWQPLEAAQSYRLFVLSFNANGGDGYTTLEKIPPERRLDVGVLDADVLQSYIDAQPKGASGLPELKRVPKDWMSTQSFK</sequence>
<organism evidence="1 2">
    <name type="scientific">Amphibiibacter pelophylacis</name>
    <dbReference type="NCBI Taxonomy" id="1799477"/>
    <lineage>
        <taxon>Bacteria</taxon>
        <taxon>Pseudomonadati</taxon>
        <taxon>Pseudomonadota</taxon>
        <taxon>Betaproteobacteria</taxon>
        <taxon>Burkholderiales</taxon>
        <taxon>Sphaerotilaceae</taxon>
        <taxon>Amphibiibacter</taxon>
    </lineage>
</organism>
<protein>
    <submittedName>
        <fullName evidence="1">5'-nucleotidase C-terminal domain-containing protein</fullName>
    </submittedName>
</protein>
<evidence type="ECO:0000313" key="2">
    <source>
        <dbReference type="Proteomes" id="UP001364695"/>
    </source>
</evidence>
<keyword evidence="2" id="KW-1185">Reference proteome</keyword>
<dbReference type="EMBL" id="JAWDIE010000001">
    <property type="protein sequence ID" value="MEJ7136985.1"/>
    <property type="molecule type" value="Genomic_DNA"/>
</dbReference>
<name>A0ACC6NYG7_9BURK</name>
<reference evidence="1" key="1">
    <citation type="submission" date="2023-10" db="EMBL/GenBank/DDBJ databases">
        <title>Amphibacter perezi, gen. nov., sp. nov. a novel taxa of the family Comamonadaceae, class Betaproteobacteria isolated from the skin microbiota of Pelophylax perezi from different populations.</title>
        <authorList>
            <person name="Costa S."/>
            <person name="Proenca D.N."/>
            <person name="Lopes I."/>
            <person name="Morais P.V."/>
        </authorList>
    </citation>
    <scope>NUCLEOTIDE SEQUENCE</scope>
    <source>
        <strain evidence="1">SL12-8</strain>
    </source>
</reference>
<dbReference type="Proteomes" id="UP001364695">
    <property type="component" value="Unassembled WGS sequence"/>
</dbReference>
<evidence type="ECO:0000313" key="1">
    <source>
        <dbReference type="EMBL" id="MEJ7136985.1"/>
    </source>
</evidence>
<comment type="caution">
    <text evidence="1">The sequence shown here is derived from an EMBL/GenBank/DDBJ whole genome shotgun (WGS) entry which is preliminary data.</text>
</comment>